<gene>
    <name evidence="1" type="ORF">BN2614_LOCUS6</name>
</gene>
<reference evidence="1 2" key="1">
    <citation type="submission" date="2018-10" db="EMBL/GenBank/DDBJ databases">
        <authorList>
            <person name="Ekblom R."/>
            <person name="Jareborg N."/>
        </authorList>
    </citation>
    <scope>NUCLEOTIDE SEQUENCE [LARGE SCALE GENOMIC DNA]</scope>
    <source>
        <tissue evidence="1">Muscle</tissue>
    </source>
</reference>
<evidence type="ECO:0000313" key="1">
    <source>
        <dbReference type="EMBL" id="VCX10457.1"/>
    </source>
</evidence>
<protein>
    <submittedName>
        <fullName evidence="1">Uncharacterized protein</fullName>
    </submittedName>
</protein>
<sequence length="33" mass="3659">MLLALLKQNKLKATFLPRELTYALSALKAQIAS</sequence>
<dbReference type="EMBL" id="CYRY02033542">
    <property type="protein sequence ID" value="VCX10457.1"/>
    <property type="molecule type" value="Genomic_DNA"/>
</dbReference>
<comment type="caution">
    <text evidence="1">The sequence shown here is derived from an EMBL/GenBank/DDBJ whole genome shotgun (WGS) entry which is preliminary data.</text>
</comment>
<dbReference type="Proteomes" id="UP000269945">
    <property type="component" value="Unassembled WGS sequence"/>
</dbReference>
<name>A0A9X9M027_GULGU</name>
<evidence type="ECO:0000313" key="2">
    <source>
        <dbReference type="Proteomes" id="UP000269945"/>
    </source>
</evidence>
<dbReference type="AlphaFoldDB" id="A0A9X9M027"/>
<organism evidence="1 2">
    <name type="scientific">Gulo gulo</name>
    <name type="common">Wolverine</name>
    <name type="synonym">Gluton</name>
    <dbReference type="NCBI Taxonomy" id="48420"/>
    <lineage>
        <taxon>Eukaryota</taxon>
        <taxon>Metazoa</taxon>
        <taxon>Chordata</taxon>
        <taxon>Craniata</taxon>
        <taxon>Vertebrata</taxon>
        <taxon>Euteleostomi</taxon>
        <taxon>Mammalia</taxon>
        <taxon>Eutheria</taxon>
        <taxon>Laurasiatheria</taxon>
        <taxon>Carnivora</taxon>
        <taxon>Caniformia</taxon>
        <taxon>Musteloidea</taxon>
        <taxon>Mustelidae</taxon>
        <taxon>Guloninae</taxon>
        <taxon>Gulo</taxon>
    </lineage>
</organism>
<proteinExistence type="predicted"/>
<keyword evidence="2" id="KW-1185">Reference proteome</keyword>
<accession>A0A9X9M027</accession>